<keyword evidence="7" id="KW-1185">Reference proteome</keyword>
<evidence type="ECO:0000256" key="4">
    <source>
        <dbReference type="SAM" id="MobiDB-lite"/>
    </source>
</evidence>
<evidence type="ECO:0000259" key="5">
    <source>
        <dbReference type="PROSITE" id="PS01124"/>
    </source>
</evidence>
<feature type="domain" description="HTH araC/xylS-type" evidence="5">
    <location>
        <begin position="198"/>
        <end position="296"/>
    </location>
</feature>
<dbReference type="SUPFAM" id="SSF46689">
    <property type="entry name" value="Homeodomain-like"/>
    <property type="match status" value="1"/>
</dbReference>
<evidence type="ECO:0000313" key="6">
    <source>
        <dbReference type="EMBL" id="MBW7457483.1"/>
    </source>
</evidence>
<dbReference type="Gene3D" id="2.60.120.10">
    <property type="entry name" value="Jelly Rolls"/>
    <property type="match status" value="1"/>
</dbReference>
<evidence type="ECO:0000256" key="2">
    <source>
        <dbReference type="ARBA" id="ARBA00023125"/>
    </source>
</evidence>
<dbReference type="InterPro" id="IPR003313">
    <property type="entry name" value="AraC-bd"/>
</dbReference>
<dbReference type="Proteomes" id="UP001519887">
    <property type="component" value="Unassembled WGS sequence"/>
</dbReference>
<feature type="region of interest" description="Disordered" evidence="4">
    <location>
        <begin position="290"/>
        <end position="311"/>
    </location>
</feature>
<keyword evidence="3" id="KW-0804">Transcription</keyword>
<reference evidence="6 7" key="1">
    <citation type="submission" date="2021-07" db="EMBL/GenBank/DDBJ databases">
        <title>Paenibacillus radiodurans sp. nov., isolated from the southeastern edge of Tengger Desert.</title>
        <authorList>
            <person name="Zhang G."/>
        </authorList>
    </citation>
    <scope>NUCLEOTIDE SEQUENCE [LARGE SCALE GENOMIC DNA]</scope>
    <source>
        <strain evidence="6 7">CCM 7311</strain>
    </source>
</reference>
<dbReference type="InterPro" id="IPR037923">
    <property type="entry name" value="HTH-like"/>
</dbReference>
<dbReference type="InterPro" id="IPR018062">
    <property type="entry name" value="HTH_AraC-typ_CS"/>
</dbReference>
<sequence>MGHAEPEFSPSFALDEYTNRFLTEYPVNCQLRTAPLSQRMLHAHNGFEFYFCLDGSGSYIVGDRLYPLKAGTLTIIRPHVVHRPFTGKTEPLHRFVVSIDEAYMDAIKAACFGSALPISSLFIDDEYQSAHYFLSTPQQSKLANLLSELELQLQNKTPYGELAVLKSIAELLMLIIELQKTGPAGMNPAESEDERIVGGVLSYLTAHYQEKLQVEDLLRLYPVSRSRLFYIFKEATGNTIKQFLTDYRLNQAKRLLVESAIPVSEIALLTGFGDMSHFFHVFKRGTGLSPKKYRSEAAGSVKRQSGTTRIT</sequence>
<dbReference type="PROSITE" id="PS01124">
    <property type="entry name" value="HTH_ARAC_FAMILY_2"/>
    <property type="match status" value="1"/>
</dbReference>
<protein>
    <submittedName>
        <fullName evidence="6">AraC family transcriptional regulator</fullName>
    </submittedName>
</protein>
<dbReference type="InterPro" id="IPR020449">
    <property type="entry name" value="Tscrpt_reg_AraC-type_HTH"/>
</dbReference>
<dbReference type="RefSeq" id="WP_210040437.1">
    <property type="nucleotide sequence ID" value="NZ_JBHLVU010000021.1"/>
</dbReference>
<feature type="compositionally biased region" description="Polar residues" evidence="4">
    <location>
        <begin position="302"/>
        <end position="311"/>
    </location>
</feature>
<accession>A0ABS7C9D4</accession>
<organism evidence="6 7">
    <name type="scientific">Paenibacillus sepulcri</name>
    <dbReference type="NCBI Taxonomy" id="359917"/>
    <lineage>
        <taxon>Bacteria</taxon>
        <taxon>Bacillati</taxon>
        <taxon>Bacillota</taxon>
        <taxon>Bacilli</taxon>
        <taxon>Bacillales</taxon>
        <taxon>Paenibacillaceae</taxon>
        <taxon>Paenibacillus</taxon>
    </lineage>
</organism>
<dbReference type="PRINTS" id="PR00032">
    <property type="entry name" value="HTHARAC"/>
</dbReference>
<name>A0ABS7C9D4_9BACL</name>
<dbReference type="InterPro" id="IPR014710">
    <property type="entry name" value="RmlC-like_jellyroll"/>
</dbReference>
<dbReference type="PANTHER" id="PTHR43280">
    <property type="entry name" value="ARAC-FAMILY TRANSCRIPTIONAL REGULATOR"/>
    <property type="match status" value="1"/>
</dbReference>
<dbReference type="Gene3D" id="1.10.10.60">
    <property type="entry name" value="Homeodomain-like"/>
    <property type="match status" value="1"/>
</dbReference>
<evidence type="ECO:0000313" key="7">
    <source>
        <dbReference type="Proteomes" id="UP001519887"/>
    </source>
</evidence>
<keyword evidence="2" id="KW-0238">DNA-binding</keyword>
<dbReference type="SUPFAM" id="SSF51215">
    <property type="entry name" value="Regulatory protein AraC"/>
    <property type="match status" value="1"/>
</dbReference>
<gene>
    <name evidence="6" type="ORF">K0U00_25915</name>
</gene>
<dbReference type="PANTHER" id="PTHR43280:SF27">
    <property type="entry name" value="TRANSCRIPTIONAL REGULATOR MTLR"/>
    <property type="match status" value="1"/>
</dbReference>
<evidence type="ECO:0000256" key="1">
    <source>
        <dbReference type="ARBA" id="ARBA00023015"/>
    </source>
</evidence>
<comment type="caution">
    <text evidence="6">The sequence shown here is derived from an EMBL/GenBank/DDBJ whole genome shotgun (WGS) entry which is preliminary data.</text>
</comment>
<dbReference type="InterPro" id="IPR018060">
    <property type="entry name" value="HTH_AraC"/>
</dbReference>
<keyword evidence="1" id="KW-0805">Transcription regulation</keyword>
<dbReference type="InterPro" id="IPR009057">
    <property type="entry name" value="Homeodomain-like_sf"/>
</dbReference>
<evidence type="ECO:0000256" key="3">
    <source>
        <dbReference type="ARBA" id="ARBA00023163"/>
    </source>
</evidence>
<dbReference type="Pfam" id="PF02311">
    <property type="entry name" value="AraC_binding"/>
    <property type="match status" value="1"/>
</dbReference>
<dbReference type="PROSITE" id="PS00041">
    <property type="entry name" value="HTH_ARAC_FAMILY_1"/>
    <property type="match status" value="1"/>
</dbReference>
<dbReference type="EMBL" id="JAHZIK010000867">
    <property type="protein sequence ID" value="MBW7457483.1"/>
    <property type="molecule type" value="Genomic_DNA"/>
</dbReference>
<dbReference type="SMART" id="SM00342">
    <property type="entry name" value="HTH_ARAC"/>
    <property type="match status" value="1"/>
</dbReference>
<proteinExistence type="predicted"/>
<dbReference type="Pfam" id="PF12833">
    <property type="entry name" value="HTH_18"/>
    <property type="match status" value="1"/>
</dbReference>